<evidence type="ECO:0000313" key="2">
    <source>
        <dbReference type="Proteomes" id="UP000000276"/>
    </source>
</evidence>
<dbReference type="STRING" id="681645.CpC231_0342"/>
<gene>
    <name evidence="1" type="ORF">CPC231_01740</name>
</gene>
<reference evidence="1 2" key="2">
    <citation type="journal article" date="2011" name="PLoS ONE">
        <title>Evidence for reductive genome evolution and lateral acquisition of virulence functions in two Corynebacterium pseudotuberculosis strains.</title>
        <authorList>
            <person name="Ruiz J.C."/>
            <person name="D'Afonseca V."/>
            <person name="Silva A."/>
            <person name="Ali A."/>
            <person name="Pinto A.C."/>
            <person name="Santos A.R."/>
            <person name="Rocha A.A."/>
            <person name="Lopes D.O."/>
            <person name="Dorella F.A."/>
            <person name="Pacheco L.G."/>
            <person name="Costa M.P."/>
            <person name="Turk M.Z."/>
            <person name="Seyffert N."/>
            <person name="Moraes P.M."/>
            <person name="Soares S.C."/>
            <person name="Almeida S.S."/>
            <person name="Castro T.L."/>
            <person name="Abreu V.A."/>
            <person name="Trost E."/>
            <person name="Baumbach J."/>
            <person name="Tauch A."/>
            <person name="Schneider M.P."/>
            <person name="McCulloch J."/>
            <person name="Cerdeira L.T."/>
            <person name="Ramos R.T."/>
            <person name="Zerlotini A."/>
            <person name="Dominitini A."/>
            <person name="Resende D.M."/>
            <person name="Coser E.M."/>
            <person name="Oliveira L.M."/>
            <person name="Pedrosa A.L."/>
            <person name="Vieira C.U."/>
            <person name="Guimaraes C.T."/>
            <person name="Bartholomeu D.C."/>
            <person name="Oliveira D.M."/>
            <person name="Santos F.R."/>
            <person name="Rabelo E.M."/>
            <person name="Lobo F.P."/>
            <person name="Franco G.R."/>
            <person name="Costa A.F."/>
            <person name="Castro I.M."/>
            <person name="Dias S.R."/>
            <person name="Ferro J.A."/>
            <person name="Ortega J.M."/>
            <person name="Paiva L.V."/>
            <person name="Goulart L.R."/>
            <person name="Almeida J.F."/>
            <person name="Ferro M.I."/>
            <person name="Carneiro N.P."/>
            <person name="Falcao P.R."/>
            <person name="Grynberg P."/>
            <person name="Teixeira S.M."/>
            <person name="Brommonschenkel S."/>
            <person name="Oliveira S.C."/>
            <person name="Meyer R."/>
            <person name="Moore R.J."/>
            <person name="Miyoshi A."/>
            <person name="Oliveira G.C."/>
            <person name="Azevedo V."/>
        </authorList>
    </citation>
    <scope>NUCLEOTIDE SEQUENCE [LARGE SCALE GENOMIC DNA]</scope>
    <source>
        <strain evidence="1 2">C231</strain>
    </source>
</reference>
<dbReference type="AlphaFoldDB" id="D9QEB1"/>
<dbReference type="GeneID" id="93973415"/>
<name>D9QEB1_CORP2</name>
<organism evidence="1 2">
    <name type="scientific">Corynebacterium pseudotuberculosis (strain C231)</name>
    <dbReference type="NCBI Taxonomy" id="681645"/>
    <lineage>
        <taxon>Bacteria</taxon>
        <taxon>Bacillati</taxon>
        <taxon>Actinomycetota</taxon>
        <taxon>Actinomycetes</taxon>
        <taxon>Mycobacteriales</taxon>
        <taxon>Corynebacteriaceae</taxon>
        <taxon>Corynebacterium</taxon>
    </lineage>
</organism>
<dbReference type="RefSeq" id="WP_014522346.1">
    <property type="nucleotide sequence ID" value="NC_017301.2"/>
</dbReference>
<evidence type="ECO:0000313" key="1">
    <source>
        <dbReference type="EMBL" id="ADL09834.1"/>
    </source>
</evidence>
<dbReference type="EMBL" id="CP001829">
    <property type="protein sequence ID" value="ADL09834.1"/>
    <property type="molecule type" value="Genomic_DNA"/>
</dbReference>
<dbReference type="PATRIC" id="fig|681645.3.peg.353"/>
<accession>D9QEB1</accession>
<reference evidence="1 2" key="1">
    <citation type="journal article" date="2011" name="J. Bacteriol.">
        <title>Complete genome sequence of Corynebacterium pseudotuberculosis I19, a strain isolated from a cow in Israel with bovine mastitis.</title>
        <authorList>
            <consortium name="Consortium: Rede Paraense de Genomica e Proteomica (RPGP)"/>
            <person name="Silva A."/>
            <person name="Schneider M.P."/>
            <person name="Cerdeira L."/>
            <person name="Barbosa M.S."/>
            <person name="Ramos R.T."/>
            <person name="Carneiro A.R."/>
            <person name="Santos R."/>
            <person name="Lima M."/>
            <person name="D'Afonseca V."/>
            <person name="Almeida S.S."/>
            <person name="Santos A.R."/>
            <person name="Soares S.C."/>
            <person name="Pinto A.C."/>
            <person name="Ali A."/>
            <person name="Dorella F.A."/>
            <person name="Rocha F."/>
            <person name="de Abreu V.A."/>
            <person name="Trost E."/>
            <person name="Tauch A."/>
            <person name="Shpigel N."/>
            <person name="Miyoshi A."/>
            <person name="Azevedo V."/>
        </authorList>
    </citation>
    <scope>NUCLEOTIDE SEQUENCE [LARGE SCALE GENOMIC DNA]</scope>
    <source>
        <strain evidence="1 2">C231</strain>
    </source>
</reference>
<proteinExistence type="predicted"/>
<keyword evidence="2" id="KW-1185">Reference proteome</keyword>
<dbReference type="OrthoDB" id="4415055at2"/>
<dbReference type="KEGG" id="cpq:CPC231_01740"/>
<protein>
    <submittedName>
        <fullName evidence="1">Uncharacterized protein</fullName>
    </submittedName>
</protein>
<sequence length="209" mass="23602">MMDRPHMDRMLDAVREVWEGQPDLDFAALMGMLNAHGLTWGISDSDALDICMMISTTYPGALSKVAGQHSVLLANGTTAVLTSEQVVLLRGWQQPIWWNYESLVQAQVGLPLVLKDREGIEHRLDMIHRIEKTMVVEGMDTRVIELVDASVILQRGHHARHFVRRRRDLVTKDYQVPRAWVPGEGKPARLLTREQNIVELPAIATIILG</sequence>
<dbReference type="Proteomes" id="UP000000276">
    <property type="component" value="Chromosome"/>
</dbReference>
<dbReference type="HOGENOM" id="CLU_1347018_0_0_11"/>